<protein>
    <submittedName>
        <fullName evidence="1">Uncharacterized protein</fullName>
    </submittedName>
</protein>
<dbReference type="RefSeq" id="WP_350241653.1">
    <property type="nucleotide sequence ID" value="NZ_CP158297.1"/>
</dbReference>
<organism evidence="1">
    <name type="scientific">Deinococcus sonorensis KR-87</name>
    <dbReference type="NCBI Taxonomy" id="694439"/>
    <lineage>
        <taxon>Bacteria</taxon>
        <taxon>Thermotogati</taxon>
        <taxon>Deinococcota</taxon>
        <taxon>Deinococci</taxon>
        <taxon>Deinococcales</taxon>
        <taxon>Deinococcaceae</taxon>
        <taxon>Deinococcus</taxon>
    </lineage>
</organism>
<gene>
    <name evidence="1" type="ORF">ABOD76_02045</name>
</gene>
<name>A0AAU7U659_9DEIO</name>
<geneLocation type="plasmid" evidence="1">
    <name>pDson01</name>
</geneLocation>
<sequence>MYEGQVDLSCIAVTTVESPLNAPVIDLSCHDPFGAFALKPVGPVPGDAHVMRQPFTFTLDRGAGRTATGLVRVYGRLSTGMFIGGKAQSSHPTSAVSVKVTPAP</sequence>
<dbReference type="EMBL" id="CP158297">
    <property type="protein sequence ID" value="XBV83853.1"/>
    <property type="molecule type" value="Genomic_DNA"/>
</dbReference>
<dbReference type="AlphaFoldDB" id="A0AAU7U659"/>
<keyword evidence="1" id="KW-0614">Plasmid</keyword>
<reference evidence="1" key="1">
    <citation type="submission" date="2024-06" db="EMBL/GenBank/DDBJ databases">
        <title>Draft Genome Sequence of Deinococcus sonorensis Type Strain KR-87, a Biofilm Producing Representative of the Genus Deinococcus.</title>
        <authorList>
            <person name="Boren L.S."/>
            <person name="Grosso R.A."/>
            <person name="Hugenberg-Cox A.N."/>
            <person name="Hill J.T.E."/>
            <person name="Albert C.M."/>
            <person name="Tuohy J.M."/>
        </authorList>
    </citation>
    <scope>NUCLEOTIDE SEQUENCE</scope>
    <source>
        <strain evidence="1">KR-87</strain>
        <plasmid evidence="1">pDson01</plasmid>
    </source>
</reference>
<evidence type="ECO:0000313" key="1">
    <source>
        <dbReference type="EMBL" id="XBV83853.1"/>
    </source>
</evidence>
<dbReference type="KEGG" id="dsc:ABOD76_02045"/>
<accession>A0AAU7U659</accession>
<proteinExistence type="predicted"/>